<evidence type="ECO:0000256" key="2">
    <source>
        <dbReference type="ARBA" id="ARBA00022630"/>
    </source>
</evidence>
<keyword evidence="2" id="KW-0285">Flavoprotein</keyword>
<protein>
    <submittedName>
        <fullName evidence="6">Pyridoxamine 5'-phosphate oxidase family protein</fullName>
    </submittedName>
</protein>
<sequence length="187" mass="21865">MSEIESWQDKLIRSLDKTQNDPVSRFFQLATVDRDGRPNIRTVVCRRFNSNAESIDIITDLRSEKCRQLESNINASICWYFAATREQYRLGCSAKIFHQYIEVTKIKHYWDKLPNKNRLHFFGAPPGQRLTSKDVLVVSNTDLPPPNFAVIRFRIHAAEYLNVSELPHVRILYKLDNHHWQAKPVVA</sequence>
<comment type="cofactor">
    <cofactor evidence="1">
        <name>FMN</name>
        <dbReference type="ChEBI" id="CHEBI:58210"/>
    </cofactor>
</comment>
<reference evidence="6" key="1">
    <citation type="submission" date="2022-11" db="EMBL/GenBank/DDBJ databases">
        <title>Alteromonas sp. nov., isolated from sea water of the Qingdao.</title>
        <authorList>
            <person name="Wang Q."/>
        </authorList>
    </citation>
    <scope>NUCLEOTIDE SEQUENCE</scope>
    <source>
        <strain evidence="6">ASW11-7</strain>
    </source>
</reference>
<organism evidence="6 7">
    <name type="scientific">Alteromonas aquimaris</name>
    <dbReference type="NCBI Taxonomy" id="2998417"/>
    <lineage>
        <taxon>Bacteria</taxon>
        <taxon>Pseudomonadati</taxon>
        <taxon>Pseudomonadota</taxon>
        <taxon>Gammaproteobacteria</taxon>
        <taxon>Alteromonadales</taxon>
        <taxon>Alteromonadaceae</taxon>
        <taxon>Alteromonas/Salinimonas group</taxon>
        <taxon>Alteromonas</taxon>
    </lineage>
</organism>
<feature type="domain" description="Pyridoxamine 5'-phosphate oxidase Alr4036 family FMN-binding" evidence="5">
    <location>
        <begin position="5"/>
        <end position="96"/>
    </location>
</feature>
<comment type="caution">
    <text evidence="6">The sequence shown here is derived from an EMBL/GenBank/DDBJ whole genome shotgun (WGS) entry which is preliminary data.</text>
</comment>
<evidence type="ECO:0000313" key="7">
    <source>
        <dbReference type="Proteomes" id="UP001142810"/>
    </source>
</evidence>
<dbReference type="Proteomes" id="UP001142810">
    <property type="component" value="Unassembled WGS sequence"/>
</dbReference>
<gene>
    <name evidence="6" type="ORF">OPS25_09325</name>
</gene>
<dbReference type="PANTHER" id="PTHR10851">
    <property type="entry name" value="PYRIDOXINE-5-PHOSPHATE OXIDASE"/>
    <property type="match status" value="1"/>
</dbReference>
<dbReference type="InterPro" id="IPR024624">
    <property type="entry name" value="Pyridox_Oxase_Alr4036_FMN-bd"/>
</dbReference>
<dbReference type="InterPro" id="IPR012349">
    <property type="entry name" value="Split_barrel_FMN-bd"/>
</dbReference>
<dbReference type="PANTHER" id="PTHR10851:SF3">
    <property type="entry name" value="PYRIDOXINE_PYRIDOXAMINE 5'-PHOSPHATE OXIDASE 2"/>
    <property type="match status" value="1"/>
</dbReference>
<dbReference type="Gene3D" id="2.30.110.10">
    <property type="entry name" value="Electron Transport, Fmn-binding Protein, Chain A"/>
    <property type="match status" value="1"/>
</dbReference>
<dbReference type="EMBL" id="JAPFRD010000010">
    <property type="protein sequence ID" value="MCW8108696.1"/>
    <property type="molecule type" value="Genomic_DNA"/>
</dbReference>
<dbReference type="SUPFAM" id="SSF50475">
    <property type="entry name" value="FMN-binding split barrel"/>
    <property type="match status" value="1"/>
</dbReference>
<evidence type="ECO:0000256" key="1">
    <source>
        <dbReference type="ARBA" id="ARBA00001917"/>
    </source>
</evidence>
<accession>A0ABT3P7E9</accession>
<keyword evidence="3" id="KW-0288">FMN</keyword>
<keyword evidence="7" id="KW-1185">Reference proteome</keyword>
<dbReference type="RefSeq" id="WP_265617443.1">
    <property type="nucleotide sequence ID" value="NZ_JAPFRD010000010.1"/>
</dbReference>
<dbReference type="Pfam" id="PF12766">
    <property type="entry name" value="Pyridox_oxase_2"/>
    <property type="match status" value="1"/>
</dbReference>
<evidence type="ECO:0000259" key="5">
    <source>
        <dbReference type="Pfam" id="PF12766"/>
    </source>
</evidence>
<evidence type="ECO:0000313" key="6">
    <source>
        <dbReference type="EMBL" id="MCW8108696.1"/>
    </source>
</evidence>
<keyword evidence="4" id="KW-0560">Oxidoreductase</keyword>
<dbReference type="InterPro" id="IPR000659">
    <property type="entry name" value="Pyridox_Oxase"/>
</dbReference>
<evidence type="ECO:0000256" key="3">
    <source>
        <dbReference type="ARBA" id="ARBA00022643"/>
    </source>
</evidence>
<name>A0ABT3P7E9_9ALTE</name>
<evidence type="ECO:0000256" key="4">
    <source>
        <dbReference type="ARBA" id="ARBA00023002"/>
    </source>
</evidence>
<proteinExistence type="predicted"/>